<feature type="region of interest" description="Disordered" evidence="1">
    <location>
        <begin position="73"/>
        <end position="94"/>
    </location>
</feature>
<keyword evidence="4" id="KW-1185">Reference proteome</keyword>
<dbReference type="RefSeq" id="WP_135499596.1">
    <property type="nucleotide sequence ID" value="NZ_SRLD01000065.1"/>
</dbReference>
<sequence>MYKKLLILLCALLMLLEPLSTQATSSASVADRAAVTETAAMPRPNYKAYRGNSRHRAKKLGVFRRWSLRRKALRKRKHRAAQPTIRVDRPTRNR</sequence>
<evidence type="ECO:0000313" key="4">
    <source>
        <dbReference type="Proteomes" id="UP000297739"/>
    </source>
</evidence>
<comment type="caution">
    <text evidence="3">The sequence shown here is derived from an EMBL/GenBank/DDBJ whole genome shotgun (WGS) entry which is preliminary data.</text>
</comment>
<evidence type="ECO:0000313" key="3">
    <source>
        <dbReference type="EMBL" id="TGE12611.1"/>
    </source>
</evidence>
<dbReference type="EMBL" id="SRLD01000065">
    <property type="protein sequence ID" value="TGE12611.1"/>
    <property type="molecule type" value="Genomic_DNA"/>
</dbReference>
<organism evidence="3 4">
    <name type="scientific">Hymenobacter elongatus</name>
    <dbReference type="NCBI Taxonomy" id="877208"/>
    <lineage>
        <taxon>Bacteria</taxon>
        <taxon>Pseudomonadati</taxon>
        <taxon>Bacteroidota</taxon>
        <taxon>Cytophagia</taxon>
        <taxon>Cytophagales</taxon>
        <taxon>Hymenobacteraceae</taxon>
        <taxon>Hymenobacter</taxon>
    </lineage>
</organism>
<dbReference type="Proteomes" id="UP000297739">
    <property type="component" value="Unassembled WGS sequence"/>
</dbReference>
<accession>A0A4Z0PFG4</accession>
<dbReference type="OrthoDB" id="885783at2"/>
<keyword evidence="2" id="KW-0732">Signal</keyword>
<feature type="signal peptide" evidence="2">
    <location>
        <begin position="1"/>
        <end position="23"/>
    </location>
</feature>
<protein>
    <submittedName>
        <fullName evidence="3">Uncharacterized protein</fullName>
    </submittedName>
</protein>
<reference evidence="3 4" key="1">
    <citation type="submission" date="2019-04" db="EMBL/GenBank/DDBJ databases">
        <authorList>
            <person name="Feng G."/>
            <person name="Zhang J."/>
            <person name="Zhu H."/>
        </authorList>
    </citation>
    <scope>NUCLEOTIDE SEQUENCE [LARGE SCALE GENOMIC DNA]</scope>
    <source>
        <strain evidence="3 4">JCM 17223</strain>
    </source>
</reference>
<feature type="chain" id="PRO_5021394082" evidence="2">
    <location>
        <begin position="24"/>
        <end position="94"/>
    </location>
</feature>
<evidence type="ECO:0000256" key="2">
    <source>
        <dbReference type="SAM" id="SignalP"/>
    </source>
</evidence>
<gene>
    <name evidence="3" type="ORF">E5J99_20065</name>
</gene>
<proteinExistence type="predicted"/>
<name>A0A4Z0PFG4_9BACT</name>
<dbReference type="AlphaFoldDB" id="A0A4Z0PFG4"/>
<evidence type="ECO:0000256" key="1">
    <source>
        <dbReference type="SAM" id="MobiDB-lite"/>
    </source>
</evidence>